<evidence type="ECO:0008006" key="4">
    <source>
        <dbReference type="Google" id="ProtNLM"/>
    </source>
</evidence>
<keyword evidence="3" id="KW-1185">Reference proteome</keyword>
<evidence type="ECO:0000256" key="1">
    <source>
        <dbReference type="SAM" id="Phobius"/>
    </source>
</evidence>
<keyword evidence="1" id="KW-0472">Membrane</keyword>
<dbReference type="AlphaFoldDB" id="A0AAE2BTR2"/>
<dbReference type="InterPro" id="IPR040256">
    <property type="entry name" value="At4g02000-like"/>
</dbReference>
<organism evidence="2 3">
    <name type="scientific">Sesamum angolense</name>
    <dbReference type="NCBI Taxonomy" id="2727404"/>
    <lineage>
        <taxon>Eukaryota</taxon>
        <taxon>Viridiplantae</taxon>
        <taxon>Streptophyta</taxon>
        <taxon>Embryophyta</taxon>
        <taxon>Tracheophyta</taxon>
        <taxon>Spermatophyta</taxon>
        <taxon>Magnoliopsida</taxon>
        <taxon>eudicotyledons</taxon>
        <taxon>Gunneridae</taxon>
        <taxon>Pentapetalae</taxon>
        <taxon>asterids</taxon>
        <taxon>lamiids</taxon>
        <taxon>Lamiales</taxon>
        <taxon>Pedaliaceae</taxon>
        <taxon>Sesamum</taxon>
    </lineage>
</organism>
<comment type="caution">
    <text evidence="2">The sequence shown here is derived from an EMBL/GenBank/DDBJ whole genome shotgun (WGS) entry which is preliminary data.</text>
</comment>
<feature type="transmembrane region" description="Helical" evidence="1">
    <location>
        <begin position="36"/>
        <end position="59"/>
    </location>
</feature>
<gene>
    <name evidence="2" type="ORF">Sango_1577800</name>
</gene>
<keyword evidence="1" id="KW-0812">Transmembrane</keyword>
<keyword evidence="1" id="KW-1133">Transmembrane helix</keyword>
<reference evidence="2" key="1">
    <citation type="submission" date="2020-06" db="EMBL/GenBank/DDBJ databases">
        <authorList>
            <person name="Li T."/>
            <person name="Hu X."/>
            <person name="Zhang T."/>
            <person name="Song X."/>
            <person name="Zhang H."/>
            <person name="Dai N."/>
            <person name="Sheng W."/>
            <person name="Hou X."/>
            <person name="Wei L."/>
        </authorList>
    </citation>
    <scope>NUCLEOTIDE SEQUENCE</scope>
    <source>
        <strain evidence="2">K16</strain>
        <tissue evidence="2">Leaf</tissue>
    </source>
</reference>
<protein>
    <recommendedName>
        <fullName evidence="4">DUF4283 domain-containing protein</fullName>
    </recommendedName>
</protein>
<evidence type="ECO:0000313" key="3">
    <source>
        <dbReference type="Proteomes" id="UP001289374"/>
    </source>
</evidence>
<dbReference type="PANTHER" id="PTHR31286">
    <property type="entry name" value="GLYCINE-RICH CELL WALL STRUCTURAL PROTEIN 1.8-LIKE"/>
    <property type="match status" value="1"/>
</dbReference>
<accession>A0AAE2BTR2</accession>
<sequence>MDFGDNRFKSALSLTEAEDDGVVIASNMWYRTRISMIYFLWDASYPTDLFTLMLLRLLWWRLSTRSWMDLKPLEENHFLLKFNHIVDRNRVLEGCPWSFEKNLLVLNTVDMNENPQQVNLDWAAFHIHVHGLPLSKMSKEMAQFIGNHVGRFVDVDMNRREMFRDLPCGFGTLLMSLNPQTGTENPYFSRMNNYSHSRTKGCLISVISVVAWVTYPSSVSYVLPRSSQTQVRILLLVLGCEQPISLLARIETLSASRTHNFLIFPPLFRNVHPVLIPYLLILSLQGGQPYLVHSPLLM</sequence>
<name>A0AAE2BTR2_9LAMI</name>
<dbReference type="EMBL" id="JACGWL010000008">
    <property type="protein sequence ID" value="KAK4397412.1"/>
    <property type="molecule type" value="Genomic_DNA"/>
</dbReference>
<evidence type="ECO:0000313" key="2">
    <source>
        <dbReference type="EMBL" id="KAK4397412.1"/>
    </source>
</evidence>
<dbReference type="PANTHER" id="PTHR31286:SF167">
    <property type="entry name" value="OS09G0268800 PROTEIN"/>
    <property type="match status" value="1"/>
</dbReference>
<dbReference type="Proteomes" id="UP001289374">
    <property type="component" value="Unassembled WGS sequence"/>
</dbReference>
<proteinExistence type="predicted"/>
<reference evidence="2" key="2">
    <citation type="journal article" date="2024" name="Plant">
        <title>Genomic evolution and insights into agronomic trait innovations of Sesamum species.</title>
        <authorList>
            <person name="Miao H."/>
            <person name="Wang L."/>
            <person name="Qu L."/>
            <person name="Liu H."/>
            <person name="Sun Y."/>
            <person name="Le M."/>
            <person name="Wang Q."/>
            <person name="Wei S."/>
            <person name="Zheng Y."/>
            <person name="Lin W."/>
            <person name="Duan Y."/>
            <person name="Cao H."/>
            <person name="Xiong S."/>
            <person name="Wang X."/>
            <person name="Wei L."/>
            <person name="Li C."/>
            <person name="Ma Q."/>
            <person name="Ju M."/>
            <person name="Zhao R."/>
            <person name="Li G."/>
            <person name="Mu C."/>
            <person name="Tian Q."/>
            <person name="Mei H."/>
            <person name="Zhang T."/>
            <person name="Gao T."/>
            <person name="Zhang H."/>
        </authorList>
    </citation>
    <scope>NUCLEOTIDE SEQUENCE</scope>
    <source>
        <strain evidence="2">K16</strain>
    </source>
</reference>